<keyword evidence="3" id="KW-1185">Reference proteome</keyword>
<dbReference type="AlphaFoldDB" id="A0A4R3IA24"/>
<dbReference type="OrthoDB" id="6198023at2"/>
<feature type="chain" id="PRO_5020437380" evidence="1">
    <location>
        <begin position="24"/>
        <end position="149"/>
    </location>
</feature>
<proteinExistence type="predicted"/>
<feature type="signal peptide" evidence="1">
    <location>
        <begin position="1"/>
        <end position="23"/>
    </location>
</feature>
<keyword evidence="1" id="KW-0732">Signal</keyword>
<reference evidence="2 3" key="1">
    <citation type="submission" date="2019-03" db="EMBL/GenBank/DDBJ databases">
        <title>Genomic Encyclopedia of Archaeal and Bacterial Type Strains, Phase II (KMG-II): from individual species to whole genera.</title>
        <authorList>
            <person name="Goeker M."/>
        </authorList>
    </citation>
    <scope>NUCLEOTIDE SEQUENCE [LARGE SCALE GENOMIC DNA]</scope>
    <source>
        <strain evidence="2 3">DSM 15388</strain>
    </source>
</reference>
<dbReference type="EMBL" id="SLZR01000004">
    <property type="protein sequence ID" value="TCS41994.1"/>
    <property type="molecule type" value="Genomic_DNA"/>
</dbReference>
<organism evidence="2 3">
    <name type="scientific">Reinekea marinisedimentorum</name>
    <dbReference type="NCBI Taxonomy" id="230495"/>
    <lineage>
        <taxon>Bacteria</taxon>
        <taxon>Pseudomonadati</taxon>
        <taxon>Pseudomonadota</taxon>
        <taxon>Gammaproteobacteria</taxon>
        <taxon>Oceanospirillales</taxon>
        <taxon>Saccharospirillaceae</taxon>
        <taxon>Reinekea</taxon>
    </lineage>
</organism>
<name>A0A4R3IA24_9GAMM</name>
<comment type="caution">
    <text evidence="2">The sequence shown here is derived from an EMBL/GenBank/DDBJ whole genome shotgun (WGS) entry which is preliminary data.</text>
</comment>
<protein>
    <submittedName>
        <fullName evidence="2">Uncharacterized protein</fullName>
    </submittedName>
</protein>
<dbReference type="RefSeq" id="WP_132700751.1">
    <property type="nucleotide sequence ID" value="NZ_SLZR01000004.1"/>
</dbReference>
<evidence type="ECO:0000313" key="3">
    <source>
        <dbReference type="Proteomes" id="UP000295793"/>
    </source>
</evidence>
<dbReference type="Proteomes" id="UP000295793">
    <property type="component" value="Unassembled WGS sequence"/>
</dbReference>
<evidence type="ECO:0000256" key="1">
    <source>
        <dbReference type="SAM" id="SignalP"/>
    </source>
</evidence>
<sequence length="149" mass="15731">MRIGLRVALVGCFFSGLAGFASADGLYRVEAPVLEGKTLFDQQLNGTSKVTVKPHASSEASGDTDVLSQCLWSVDVQLESGNVTLVPGKMICVGPQQEVLEAIPVGTVVSFGQCSNSACSQYQVAGNTTVSMTLSEPIEFSVQARNERN</sequence>
<evidence type="ECO:0000313" key="2">
    <source>
        <dbReference type="EMBL" id="TCS41994.1"/>
    </source>
</evidence>
<gene>
    <name evidence="2" type="ORF">BCF53_10498</name>
</gene>
<accession>A0A4R3IA24</accession>